<gene>
    <name evidence="1" type="ORF">Q604_UNBc4C00026G0004</name>
</gene>
<proteinExistence type="predicted"/>
<accession>W1WFG8</accession>
<dbReference type="AlphaFoldDB" id="W1WFG8"/>
<organism evidence="1">
    <name type="scientific">human gut metagenome</name>
    <dbReference type="NCBI Taxonomy" id="408170"/>
    <lineage>
        <taxon>unclassified sequences</taxon>
        <taxon>metagenomes</taxon>
        <taxon>organismal metagenomes</taxon>
    </lineage>
</organism>
<sequence>MILWFKIINIFDYLVKIFYLRGGKIYAKE</sequence>
<reference evidence="1" key="1">
    <citation type="submission" date="2013-12" db="EMBL/GenBank/DDBJ databases">
        <title>A Varibaculum cambriense genome reconstructed from a premature infant gut community with otherwise low bacterial novelty that shifts toward anaerobic metabolism during the third week of life.</title>
        <authorList>
            <person name="Brown C.T."/>
            <person name="Sharon I."/>
            <person name="Thomas B.C."/>
            <person name="Castelle C.J."/>
            <person name="Morowitz M.J."/>
            <person name="Banfield J.F."/>
        </authorList>
    </citation>
    <scope>NUCLEOTIDE SEQUENCE</scope>
</reference>
<comment type="caution">
    <text evidence="1">The sequence shown here is derived from an EMBL/GenBank/DDBJ whole genome shotgun (WGS) entry which is preliminary data.</text>
</comment>
<dbReference type="EMBL" id="AZMM01018807">
    <property type="protein sequence ID" value="ETJ16903.1"/>
    <property type="molecule type" value="Genomic_DNA"/>
</dbReference>
<evidence type="ECO:0000313" key="1">
    <source>
        <dbReference type="EMBL" id="ETJ16903.1"/>
    </source>
</evidence>
<name>W1WFG8_9ZZZZ</name>
<protein>
    <submittedName>
        <fullName evidence="1">Uncharacterized protein</fullName>
    </submittedName>
</protein>